<comment type="caution">
    <text evidence="1">The sequence shown here is derived from an EMBL/GenBank/DDBJ whole genome shotgun (WGS) entry which is preliminary data.</text>
</comment>
<proteinExistence type="predicted"/>
<dbReference type="RefSeq" id="WP_379526719.1">
    <property type="nucleotide sequence ID" value="NZ_JBHSBI010000002.1"/>
</dbReference>
<name>A0ABV8G169_9ACTN</name>
<evidence type="ECO:0000313" key="2">
    <source>
        <dbReference type="Proteomes" id="UP001595851"/>
    </source>
</evidence>
<evidence type="ECO:0000313" key="1">
    <source>
        <dbReference type="EMBL" id="MFC4006579.1"/>
    </source>
</evidence>
<accession>A0ABV8G169</accession>
<reference evidence="2" key="1">
    <citation type="journal article" date="2019" name="Int. J. Syst. Evol. Microbiol.">
        <title>The Global Catalogue of Microorganisms (GCM) 10K type strain sequencing project: providing services to taxonomists for standard genome sequencing and annotation.</title>
        <authorList>
            <consortium name="The Broad Institute Genomics Platform"/>
            <consortium name="The Broad Institute Genome Sequencing Center for Infectious Disease"/>
            <person name="Wu L."/>
            <person name="Ma J."/>
        </authorList>
    </citation>
    <scope>NUCLEOTIDE SEQUENCE [LARGE SCALE GENOMIC DNA]</scope>
    <source>
        <strain evidence="2">TBRC 1276</strain>
    </source>
</reference>
<sequence length="183" mass="20517">MALTWQQLRRRPARDLRIGDQWIVLDAFTTYTIAPDGTVRGHGWEEPSGTVWRLLARDGDMLTAVDQDGRTLAQTAPSGTQLLRVERETTPFDAATLVVTADHIHALAQPDGDVLAWDHHAGEVRAMTREEAIAADFVSFTDRGWLNDWTREPGCWNDDHSDVTAECAKALADVQTEWLRRIA</sequence>
<gene>
    <name evidence="1" type="ORF">ACFOY2_05060</name>
</gene>
<dbReference type="Proteomes" id="UP001595851">
    <property type="component" value="Unassembled WGS sequence"/>
</dbReference>
<protein>
    <submittedName>
        <fullName evidence="1">Uncharacterized protein</fullName>
    </submittedName>
</protein>
<keyword evidence="2" id="KW-1185">Reference proteome</keyword>
<dbReference type="EMBL" id="JBHSBI010000002">
    <property type="protein sequence ID" value="MFC4006579.1"/>
    <property type="molecule type" value="Genomic_DNA"/>
</dbReference>
<organism evidence="1 2">
    <name type="scientific">Nonomuraea purpurea</name>
    <dbReference type="NCBI Taxonomy" id="1849276"/>
    <lineage>
        <taxon>Bacteria</taxon>
        <taxon>Bacillati</taxon>
        <taxon>Actinomycetota</taxon>
        <taxon>Actinomycetes</taxon>
        <taxon>Streptosporangiales</taxon>
        <taxon>Streptosporangiaceae</taxon>
        <taxon>Nonomuraea</taxon>
    </lineage>
</organism>